<dbReference type="EC" id="2.4.99.28" evidence="6"/>
<reference evidence="8" key="1">
    <citation type="submission" date="2017-02" db="EMBL/GenBank/DDBJ databases">
        <authorList>
            <person name="Varghese N."/>
            <person name="Submissions S."/>
        </authorList>
    </citation>
    <scope>NUCLEOTIDE SEQUENCE [LARGE SCALE GENOMIC DNA]</scope>
    <source>
        <strain evidence="8">DSM 16521</strain>
    </source>
</reference>
<keyword evidence="4 6" id="KW-1133">Transmembrane helix</keyword>
<dbReference type="InterPro" id="IPR011923">
    <property type="entry name" value="RodA/MrdB"/>
</dbReference>
<keyword evidence="6" id="KW-1003">Cell membrane</keyword>
<dbReference type="GO" id="GO:0008360">
    <property type="term" value="P:regulation of cell shape"/>
    <property type="evidence" value="ECO:0007669"/>
    <property type="project" value="UniProtKB-KW"/>
</dbReference>
<dbReference type="NCBIfam" id="TIGR02210">
    <property type="entry name" value="rodA_shape"/>
    <property type="match status" value="1"/>
</dbReference>
<comment type="function">
    <text evidence="6">Peptidoglycan polymerase that is essential for cell wall elongation.</text>
</comment>
<keyword evidence="5 6" id="KW-0472">Membrane</keyword>
<evidence type="ECO:0000256" key="1">
    <source>
        <dbReference type="ARBA" id="ARBA00004141"/>
    </source>
</evidence>
<comment type="similarity">
    <text evidence="6">Belongs to the SEDS family. MrdB/RodA subfamily.</text>
</comment>
<keyword evidence="6" id="KW-0808">Transferase</keyword>
<comment type="catalytic activity">
    <reaction evidence="6">
        <text>[GlcNAc-(1-&gt;4)-Mur2Ac(oyl-L-Ala-gamma-D-Glu-L-Lys-D-Ala-D-Ala)](n)-di-trans,octa-cis-undecaprenyl diphosphate + beta-D-GlcNAc-(1-&gt;4)-Mur2Ac(oyl-L-Ala-gamma-D-Glu-L-Lys-D-Ala-D-Ala)-di-trans,octa-cis-undecaprenyl diphosphate = [GlcNAc-(1-&gt;4)-Mur2Ac(oyl-L-Ala-gamma-D-Glu-L-Lys-D-Ala-D-Ala)](n+1)-di-trans,octa-cis-undecaprenyl diphosphate + di-trans,octa-cis-undecaprenyl diphosphate + H(+)</text>
        <dbReference type="Rhea" id="RHEA:23708"/>
        <dbReference type="Rhea" id="RHEA-COMP:9602"/>
        <dbReference type="Rhea" id="RHEA-COMP:9603"/>
        <dbReference type="ChEBI" id="CHEBI:15378"/>
        <dbReference type="ChEBI" id="CHEBI:58405"/>
        <dbReference type="ChEBI" id="CHEBI:60033"/>
        <dbReference type="ChEBI" id="CHEBI:78435"/>
        <dbReference type="EC" id="2.4.99.28"/>
    </reaction>
</comment>
<comment type="subcellular location">
    <subcellularLocation>
        <location evidence="6">Cell membrane</location>
        <topology evidence="6">Multi-pass membrane protein</topology>
    </subcellularLocation>
    <subcellularLocation>
        <location evidence="1">Membrane</location>
        <topology evidence="1">Multi-pass membrane protein</topology>
    </subcellularLocation>
</comment>
<accession>A0A1T4S0G4</accession>
<dbReference type="HAMAP" id="MF_02079">
    <property type="entry name" value="PGT_RodA"/>
    <property type="match status" value="1"/>
</dbReference>
<keyword evidence="3 6" id="KW-0133">Cell shape</keyword>
<keyword evidence="6" id="KW-0573">Peptidoglycan synthesis</keyword>
<gene>
    <name evidence="6" type="primary">rodA</name>
    <name evidence="7" type="ORF">SAMN02745885_02373</name>
</gene>
<dbReference type="Pfam" id="PF01098">
    <property type="entry name" value="FTSW_RODA_SPOVE"/>
    <property type="match status" value="1"/>
</dbReference>
<evidence type="ECO:0000256" key="2">
    <source>
        <dbReference type="ARBA" id="ARBA00022692"/>
    </source>
</evidence>
<dbReference type="GO" id="GO:0008955">
    <property type="term" value="F:peptidoglycan glycosyltransferase activity"/>
    <property type="evidence" value="ECO:0007669"/>
    <property type="project" value="UniProtKB-UniRule"/>
</dbReference>
<dbReference type="RefSeq" id="WP_078666366.1">
    <property type="nucleotide sequence ID" value="NZ_FUXM01000040.1"/>
</dbReference>
<feature type="transmembrane region" description="Helical" evidence="6">
    <location>
        <begin position="281"/>
        <end position="298"/>
    </location>
</feature>
<evidence type="ECO:0000256" key="5">
    <source>
        <dbReference type="ARBA" id="ARBA00023136"/>
    </source>
</evidence>
<protein>
    <recommendedName>
        <fullName evidence="6">Peptidoglycan glycosyltransferase RodA</fullName>
        <shortName evidence="6">PGT</shortName>
        <ecNumber evidence="6">2.4.99.28</ecNumber>
    </recommendedName>
    <alternativeName>
        <fullName evidence="6">Cell elongation protein RodA</fullName>
    </alternativeName>
    <alternativeName>
        <fullName evidence="6">Cell wall polymerase</fullName>
    </alternativeName>
    <alternativeName>
        <fullName evidence="6">Peptidoglycan polymerase</fullName>
        <shortName evidence="6">PG polymerase</shortName>
    </alternativeName>
</protein>
<feature type="transmembrane region" description="Helical" evidence="6">
    <location>
        <begin position="310"/>
        <end position="328"/>
    </location>
</feature>
<evidence type="ECO:0000256" key="6">
    <source>
        <dbReference type="HAMAP-Rule" id="MF_02079"/>
    </source>
</evidence>
<dbReference type="GO" id="GO:0009252">
    <property type="term" value="P:peptidoglycan biosynthetic process"/>
    <property type="evidence" value="ECO:0007669"/>
    <property type="project" value="UniProtKB-UniRule"/>
</dbReference>
<evidence type="ECO:0000256" key="4">
    <source>
        <dbReference type="ARBA" id="ARBA00022989"/>
    </source>
</evidence>
<feature type="transmembrane region" description="Helical" evidence="6">
    <location>
        <begin position="163"/>
        <end position="179"/>
    </location>
</feature>
<keyword evidence="8" id="KW-1185">Reference proteome</keyword>
<dbReference type="InterPro" id="IPR001182">
    <property type="entry name" value="FtsW/RodA"/>
</dbReference>
<comment type="pathway">
    <text evidence="6">Cell wall biogenesis; peptidoglycan biosynthesis.</text>
</comment>
<evidence type="ECO:0000256" key="3">
    <source>
        <dbReference type="ARBA" id="ARBA00022960"/>
    </source>
</evidence>
<feature type="transmembrane region" description="Helical" evidence="6">
    <location>
        <begin position="348"/>
        <end position="369"/>
    </location>
</feature>
<dbReference type="UniPathway" id="UPA00219"/>
<dbReference type="AlphaFoldDB" id="A0A1T4S0G4"/>
<feature type="transmembrane region" description="Helical" evidence="6">
    <location>
        <begin position="184"/>
        <end position="204"/>
    </location>
</feature>
<evidence type="ECO:0000313" key="8">
    <source>
        <dbReference type="Proteomes" id="UP000189933"/>
    </source>
</evidence>
<organism evidence="7 8">
    <name type="scientific">Carboxydocella sporoproducens DSM 16521</name>
    <dbReference type="NCBI Taxonomy" id="1121270"/>
    <lineage>
        <taxon>Bacteria</taxon>
        <taxon>Bacillati</taxon>
        <taxon>Bacillota</taxon>
        <taxon>Clostridia</taxon>
        <taxon>Eubacteriales</taxon>
        <taxon>Clostridiales Family XVI. Incertae Sedis</taxon>
        <taxon>Carboxydocella</taxon>
    </lineage>
</organism>
<name>A0A1T4S0G4_9FIRM</name>
<feature type="transmembrane region" description="Helical" evidence="6">
    <location>
        <begin position="12"/>
        <end position="30"/>
    </location>
</feature>
<dbReference type="GO" id="GO:0015648">
    <property type="term" value="F:lipid-linked peptidoglycan transporter activity"/>
    <property type="evidence" value="ECO:0007669"/>
    <property type="project" value="TreeGrafter"/>
</dbReference>
<keyword evidence="2 6" id="KW-0812">Transmembrane</keyword>
<dbReference type="EMBL" id="FUXM01000040">
    <property type="protein sequence ID" value="SKA21769.1"/>
    <property type="molecule type" value="Genomic_DNA"/>
</dbReference>
<dbReference type="PANTHER" id="PTHR30474">
    <property type="entry name" value="CELL CYCLE PROTEIN"/>
    <property type="match status" value="1"/>
</dbReference>
<proteinExistence type="inferred from homology"/>
<dbReference type="GO" id="GO:0051301">
    <property type="term" value="P:cell division"/>
    <property type="evidence" value="ECO:0007669"/>
    <property type="project" value="InterPro"/>
</dbReference>
<keyword evidence="6" id="KW-0961">Cell wall biogenesis/degradation</keyword>
<keyword evidence="6" id="KW-0328">Glycosyltransferase</keyword>
<sequence>MDRRLWKNVDFVLLAVVYAIIIYGLVIISSATHITQGGGNNPYLYVERQAIWAIISTVALLVMMTIHYEDLLRMSKYLYGLNLLLLLLVEIAGKVGGGAQSWLGFGSVAVQPSEFAKIFIIITLSNLLARKQGQLNSFRDLLPVAIHVGIPMLLILAQPDLGTALVFIAITLGMLYAAGTRPLLLVIIIITGLTLAIGGVWAHLQGYIHLPLKDYQLKRLIIFINPDLDPVGAGYHVRQSQIAIGSGGLWGKGLYQGTQNQLNFLPEQHTDFIFSVVGEELGFVGAAGLLILLFLLVFRGLRIAAQARDIYGVTMAAGVVSMYLFHILENVGMTISIMPITGIPLPFFSYGGSNLLANMLGIGILQSIYMRRQKILF</sequence>
<dbReference type="Proteomes" id="UP000189933">
    <property type="component" value="Unassembled WGS sequence"/>
</dbReference>
<dbReference type="OrthoDB" id="9812661at2"/>
<evidence type="ECO:0000313" key="7">
    <source>
        <dbReference type="EMBL" id="SKA21769.1"/>
    </source>
</evidence>
<dbReference type="PANTHER" id="PTHR30474:SF1">
    <property type="entry name" value="PEPTIDOGLYCAN GLYCOSYLTRANSFERASE MRDB"/>
    <property type="match status" value="1"/>
</dbReference>
<dbReference type="GO" id="GO:0071555">
    <property type="term" value="P:cell wall organization"/>
    <property type="evidence" value="ECO:0007669"/>
    <property type="project" value="UniProtKB-KW"/>
</dbReference>
<dbReference type="GO" id="GO:0005886">
    <property type="term" value="C:plasma membrane"/>
    <property type="evidence" value="ECO:0007669"/>
    <property type="project" value="UniProtKB-SubCell"/>
</dbReference>
<feature type="transmembrane region" description="Helical" evidence="6">
    <location>
        <begin position="50"/>
        <end position="68"/>
    </location>
</feature>
<dbReference type="GO" id="GO:0032153">
    <property type="term" value="C:cell division site"/>
    <property type="evidence" value="ECO:0007669"/>
    <property type="project" value="TreeGrafter"/>
</dbReference>
<feature type="transmembrane region" description="Helical" evidence="6">
    <location>
        <begin position="77"/>
        <end position="96"/>
    </location>
</feature>